<feature type="region of interest" description="Disordered" evidence="1">
    <location>
        <begin position="282"/>
        <end position="320"/>
    </location>
</feature>
<accession>A0A316W707</accession>
<dbReference type="GO" id="GO:0030163">
    <property type="term" value="P:protein catabolic process"/>
    <property type="evidence" value="ECO:0007669"/>
    <property type="project" value="TreeGrafter"/>
</dbReference>
<dbReference type="Proteomes" id="UP000245783">
    <property type="component" value="Unassembled WGS sequence"/>
</dbReference>
<reference evidence="3 4" key="1">
    <citation type="journal article" date="2018" name="Mol. Biol. Evol.">
        <title>Broad Genomic Sampling Reveals a Smut Pathogenic Ancestry of the Fungal Clade Ustilaginomycotina.</title>
        <authorList>
            <person name="Kijpornyongpan T."/>
            <person name="Mondo S.J."/>
            <person name="Barry K."/>
            <person name="Sandor L."/>
            <person name="Lee J."/>
            <person name="Lipzen A."/>
            <person name="Pangilinan J."/>
            <person name="LaButti K."/>
            <person name="Hainaut M."/>
            <person name="Henrissat B."/>
            <person name="Grigoriev I.V."/>
            <person name="Spatafora J.W."/>
            <person name="Aime M.C."/>
        </authorList>
    </citation>
    <scope>NUCLEOTIDE SEQUENCE [LARGE SCALE GENOMIC DNA]</scope>
    <source>
        <strain evidence="3 4">MCA 4658</strain>
    </source>
</reference>
<dbReference type="FunCoup" id="A0A316W707">
    <property type="interactions" value="4"/>
</dbReference>
<feature type="region of interest" description="Disordered" evidence="1">
    <location>
        <begin position="144"/>
        <end position="178"/>
    </location>
</feature>
<evidence type="ECO:0000256" key="1">
    <source>
        <dbReference type="SAM" id="MobiDB-lite"/>
    </source>
</evidence>
<feature type="domain" description="CN hydrolase" evidence="2">
    <location>
        <begin position="18"/>
        <end position="393"/>
    </location>
</feature>
<dbReference type="Pfam" id="PF00795">
    <property type="entry name" value="CN_hydrolase"/>
    <property type="match status" value="1"/>
</dbReference>
<dbReference type="STRING" id="1522189.A0A316W707"/>
<name>A0A316W707_9BASI</name>
<dbReference type="PANTHER" id="PTHR11750:SF26">
    <property type="entry name" value="PROTEIN N-TERMINAL AMIDASE"/>
    <property type="match status" value="1"/>
</dbReference>
<dbReference type="EMBL" id="KZ819354">
    <property type="protein sequence ID" value="PWN45629.1"/>
    <property type="molecule type" value="Genomic_DNA"/>
</dbReference>
<dbReference type="OrthoDB" id="201515at2759"/>
<proteinExistence type="predicted"/>
<gene>
    <name evidence="3" type="ORF">IE81DRAFT_363867</name>
</gene>
<organism evidence="3 4">
    <name type="scientific">Ceraceosorus guamensis</name>
    <dbReference type="NCBI Taxonomy" id="1522189"/>
    <lineage>
        <taxon>Eukaryota</taxon>
        <taxon>Fungi</taxon>
        <taxon>Dikarya</taxon>
        <taxon>Basidiomycota</taxon>
        <taxon>Ustilaginomycotina</taxon>
        <taxon>Exobasidiomycetes</taxon>
        <taxon>Ceraceosorales</taxon>
        <taxon>Ceraceosoraceae</taxon>
        <taxon>Ceraceosorus</taxon>
    </lineage>
</organism>
<dbReference type="PROSITE" id="PS50263">
    <property type="entry name" value="CN_HYDROLASE"/>
    <property type="match status" value="1"/>
</dbReference>
<evidence type="ECO:0000259" key="2">
    <source>
        <dbReference type="PROSITE" id="PS50263"/>
    </source>
</evidence>
<dbReference type="GeneID" id="37038686"/>
<evidence type="ECO:0000313" key="3">
    <source>
        <dbReference type="EMBL" id="PWN45629.1"/>
    </source>
</evidence>
<protein>
    <submittedName>
        <fullName evidence="3">Carbon-nitrogen hydrolase</fullName>
    </submittedName>
</protein>
<keyword evidence="4" id="KW-1185">Reference proteome</keyword>
<keyword evidence="3" id="KW-0378">Hydrolase</keyword>
<dbReference type="AlphaFoldDB" id="A0A316W707"/>
<feature type="compositionally biased region" description="Low complexity" evidence="1">
    <location>
        <begin position="145"/>
        <end position="156"/>
    </location>
</feature>
<dbReference type="Gene3D" id="3.60.110.10">
    <property type="entry name" value="Carbon-nitrogen hydrolase"/>
    <property type="match status" value="1"/>
</dbReference>
<dbReference type="SUPFAM" id="SSF56317">
    <property type="entry name" value="Carbon-nitrogen hydrolase"/>
    <property type="match status" value="1"/>
</dbReference>
<evidence type="ECO:0000313" key="4">
    <source>
        <dbReference type="Proteomes" id="UP000245783"/>
    </source>
</evidence>
<dbReference type="PANTHER" id="PTHR11750">
    <property type="entry name" value="PROTEIN N-TERMINAL AMIDASE"/>
    <property type="match status" value="1"/>
</dbReference>
<dbReference type="InterPro" id="IPR039703">
    <property type="entry name" value="Nta1"/>
</dbReference>
<sequence>MSASVDSGSKPPLARTPLRVVSVQIEAHFRNVQRNAEKVKQMLQEKLAAGTEAEHEAGSEVDLIVLSEMVLTGYMFRDRAEVEGYIEWPLRNAVAPAEEAVNEASSSKTATPTATPTLDLCRSLAKHYSCYVIAGVPVRAPLTLPTPSHPHSISTSFDARPSPDDRKVSGLPPPESEKEQGWYNAALLVDPKGELVHLFRKHFLYEAEEGWASEGPGFTSITLPHPRDPCTSFKLGCGICMDLSPHTFSAPFDKYEFSTWAAKEECDVVACPMAWLAMEQKQPLEESPNAEASKTAEVGSDNSQEDSDEEERQPLHPDQADPRMLNYWALRLMPLVRQVGRTTTVVLCNRIGYERGTTFGGSSCVLKLGSNKAMLLAAAGSGTEEVVGAEASL</sequence>
<dbReference type="RefSeq" id="XP_025372789.1">
    <property type="nucleotide sequence ID" value="XM_025516816.1"/>
</dbReference>
<dbReference type="InterPro" id="IPR003010">
    <property type="entry name" value="C-N_Hydrolase"/>
</dbReference>
<dbReference type="InParanoid" id="A0A316W707"/>
<dbReference type="InterPro" id="IPR036526">
    <property type="entry name" value="C-N_Hydrolase_sf"/>
</dbReference>
<dbReference type="GO" id="GO:0008418">
    <property type="term" value="F:protein-N-terminal asparagine amidohydrolase activity"/>
    <property type="evidence" value="ECO:0007669"/>
    <property type="project" value="InterPro"/>
</dbReference>
<dbReference type="GO" id="GO:0070773">
    <property type="term" value="F:protein-N-terminal glutamine amidohydrolase activity"/>
    <property type="evidence" value="ECO:0007669"/>
    <property type="project" value="InterPro"/>
</dbReference>